<evidence type="ECO:0000256" key="1">
    <source>
        <dbReference type="SAM" id="MobiDB-lite"/>
    </source>
</evidence>
<feature type="compositionally biased region" description="Low complexity" evidence="1">
    <location>
        <begin position="339"/>
        <end position="355"/>
    </location>
</feature>
<evidence type="ECO:0000313" key="4">
    <source>
        <dbReference type="Proteomes" id="UP000078113"/>
    </source>
</evidence>
<accession>A0A8X7T679</accession>
<evidence type="ECO:0000313" key="3">
    <source>
        <dbReference type="EMBL" id="KAE8270029.1"/>
    </source>
</evidence>
<feature type="region of interest" description="Disordered" evidence="1">
    <location>
        <begin position="434"/>
        <end position="454"/>
    </location>
</feature>
<proteinExistence type="predicted"/>
<dbReference type="Proteomes" id="UP000078113">
    <property type="component" value="Unassembled WGS sequence"/>
</dbReference>
<comment type="caution">
    <text evidence="3">The sequence shown here is derived from an EMBL/GenBank/DDBJ whole genome shotgun (WGS) entry which is preliminary data.</text>
</comment>
<feature type="signal peptide" evidence="2">
    <location>
        <begin position="1"/>
        <end position="22"/>
    </location>
</feature>
<sequence length="548" mass="57638">MQFNKSTLLLFTTVALSGAAYGVTIQDPVARELSIINGNVALDLRGDDLAEMGLNSQLLERDPRQSAKKISPATLSAVRQSGNQVKAATKELKRFRKSHKKSATKVGKAKSRFRQREAVGERDEIEERDRKSKNVDDLRKTLRTVNKHLLDAASQLRTVHRRDVGNDVVLDKRLAAGFPLPTDSVPELPLPTESILLPPVPTDSLVELPPPTKLDEELLPVATLGLPGGNLPDESIPSFLPVPTDKVSLPPAPTDSLAELPPPTKLDEELLPVATLGLPGGNLPDESIPSFLPVPTDKNLLPLPPTVSIADLPPSNSLDDSFTLSALPFPTLGLPGGIPPDDSIPSLPLPTDSIPELPGVPLPTDSLTALPGLPLPTDSLPSLPLSTDSIPSLSLPTDPIPVFTFPSFPFPFPFPFPTAFLPSLTLPGVTLPLPTDTTTTGTTTSDTTTTTTSTTLPPIGSVSAVLAAIRALVALIRALVQELAAIIREIFTGDSTDTSVLSEVAPGLAALFGAVSELANSLSPSVGGIVDPVLDGVRGVLSSLGLVF</sequence>
<organism evidence="3 4">
    <name type="scientific">Tilletia walkeri</name>
    <dbReference type="NCBI Taxonomy" id="117179"/>
    <lineage>
        <taxon>Eukaryota</taxon>
        <taxon>Fungi</taxon>
        <taxon>Dikarya</taxon>
        <taxon>Basidiomycota</taxon>
        <taxon>Ustilaginomycotina</taxon>
        <taxon>Exobasidiomycetes</taxon>
        <taxon>Tilletiales</taxon>
        <taxon>Tilletiaceae</taxon>
        <taxon>Tilletia</taxon>
    </lineage>
</organism>
<keyword evidence="2" id="KW-0732">Signal</keyword>
<reference evidence="3" key="1">
    <citation type="submission" date="2016-04" db="EMBL/GenBank/DDBJ databases">
        <authorList>
            <person name="Nguyen H.D."/>
            <person name="Samba Siva P."/>
            <person name="Cullis J."/>
            <person name="Levesque C.A."/>
            <person name="Hambleton S."/>
        </authorList>
    </citation>
    <scope>NUCLEOTIDE SEQUENCE</scope>
    <source>
        <strain evidence="3">DAOMC 236422</strain>
    </source>
</reference>
<name>A0A8X7T679_9BASI</name>
<evidence type="ECO:0000256" key="2">
    <source>
        <dbReference type="SAM" id="SignalP"/>
    </source>
</evidence>
<dbReference type="AlphaFoldDB" id="A0A8X7T679"/>
<gene>
    <name evidence="3" type="ORF">A4X09_0g2311</name>
</gene>
<feature type="compositionally biased region" description="Basic residues" evidence="1">
    <location>
        <begin position="97"/>
        <end position="113"/>
    </location>
</feature>
<feature type="region of interest" description="Disordered" evidence="1">
    <location>
        <begin position="97"/>
        <end position="134"/>
    </location>
</feature>
<feature type="region of interest" description="Disordered" evidence="1">
    <location>
        <begin position="335"/>
        <end position="358"/>
    </location>
</feature>
<feature type="compositionally biased region" description="Basic and acidic residues" evidence="1">
    <location>
        <begin position="114"/>
        <end position="134"/>
    </location>
</feature>
<reference evidence="3" key="2">
    <citation type="journal article" date="2019" name="IMA Fungus">
        <title>Genome sequencing and comparison of five Tilletia species to identify candidate genes for the detection of regulated species infecting wheat.</title>
        <authorList>
            <person name="Nguyen H.D.T."/>
            <person name="Sultana T."/>
            <person name="Kesanakurti P."/>
            <person name="Hambleton S."/>
        </authorList>
    </citation>
    <scope>NUCLEOTIDE SEQUENCE</scope>
    <source>
        <strain evidence="3">DAOMC 236422</strain>
    </source>
</reference>
<protein>
    <submittedName>
        <fullName evidence="3">Uncharacterized protein</fullName>
    </submittedName>
</protein>
<feature type="chain" id="PRO_5036491663" evidence="2">
    <location>
        <begin position="23"/>
        <end position="548"/>
    </location>
</feature>
<dbReference type="EMBL" id="LWDG02000067">
    <property type="protein sequence ID" value="KAE8270029.1"/>
    <property type="molecule type" value="Genomic_DNA"/>
</dbReference>
<keyword evidence="4" id="KW-1185">Reference proteome</keyword>